<evidence type="ECO:0000313" key="1">
    <source>
        <dbReference type="EMBL" id="KAL0156857.1"/>
    </source>
</evidence>
<protein>
    <submittedName>
        <fullName evidence="1">Uncharacterized protein</fullName>
    </submittedName>
</protein>
<dbReference type="SUPFAM" id="SSF48371">
    <property type="entry name" value="ARM repeat"/>
    <property type="match status" value="1"/>
</dbReference>
<comment type="caution">
    <text evidence="1">The sequence shown here is derived from an EMBL/GenBank/DDBJ whole genome shotgun (WGS) entry which is preliminary data.</text>
</comment>
<evidence type="ECO:0000313" key="2">
    <source>
        <dbReference type="Proteomes" id="UP001529510"/>
    </source>
</evidence>
<dbReference type="InterPro" id="IPR011989">
    <property type="entry name" value="ARM-like"/>
</dbReference>
<dbReference type="AlphaFoldDB" id="A0ABD0N3Y7"/>
<feature type="non-terminal residue" evidence="1">
    <location>
        <position position="1"/>
    </location>
</feature>
<reference evidence="1 2" key="1">
    <citation type="submission" date="2024-05" db="EMBL/GenBank/DDBJ databases">
        <title>Genome sequencing and assembly of Indian major carp, Cirrhinus mrigala (Hamilton, 1822).</title>
        <authorList>
            <person name="Mohindra V."/>
            <person name="Chowdhury L.M."/>
            <person name="Lal K."/>
            <person name="Jena J.K."/>
        </authorList>
    </citation>
    <scope>NUCLEOTIDE SEQUENCE [LARGE SCALE GENOMIC DNA]</scope>
    <source>
        <strain evidence="1">CM1030</strain>
        <tissue evidence="1">Blood</tissue>
    </source>
</reference>
<gene>
    <name evidence="1" type="ORF">M9458_048103</name>
</gene>
<feature type="non-terminal residue" evidence="1">
    <location>
        <position position="61"/>
    </location>
</feature>
<proteinExistence type="predicted"/>
<name>A0ABD0N3Y7_CIRMR</name>
<accession>A0ABD0N3Y7</accession>
<dbReference type="Proteomes" id="UP001529510">
    <property type="component" value="Unassembled WGS sequence"/>
</dbReference>
<dbReference type="Gene3D" id="1.25.10.10">
    <property type="entry name" value="Leucine-rich Repeat Variant"/>
    <property type="match status" value="1"/>
</dbReference>
<sequence length="61" mass="6563">EFSDLHEGALRVILNCLEDSESMQVIQTMGGLEQLLQFVGTSTLPEAQANAVKAIAKMAQS</sequence>
<dbReference type="InterPro" id="IPR016024">
    <property type="entry name" value="ARM-type_fold"/>
</dbReference>
<organism evidence="1 2">
    <name type="scientific">Cirrhinus mrigala</name>
    <name type="common">Mrigala</name>
    <dbReference type="NCBI Taxonomy" id="683832"/>
    <lineage>
        <taxon>Eukaryota</taxon>
        <taxon>Metazoa</taxon>
        <taxon>Chordata</taxon>
        <taxon>Craniata</taxon>
        <taxon>Vertebrata</taxon>
        <taxon>Euteleostomi</taxon>
        <taxon>Actinopterygii</taxon>
        <taxon>Neopterygii</taxon>
        <taxon>Teleostei</taxon>
        <taxon>Ostariophysi</taxon>
        <taxon>Cypriniformes</taxon>
        <taxon>Cyprinidae</taxon>
        <taxon>Labeoninae</taxon>
        <taxon>Labeonini</taxon>
        <taxon>Cirrhinus</taxon>
    </lineage>
</organism>
<dbReference type="EMBL" id="JAMKFB020000024">
    <property type="protein sequence ID" value="KAL0156857.1"/>
    <property type="molecule type" value="Genomic_DNA"/>
</dbReference>
<keyword evidence="2" id="KW-1185">Reference proteome</keyword>